<dbReference type="EMBL" id="JACHLK010000027">
    <property type="protein sequence ID" value="MBB6564066.1"/>
    <property type="molecule type" value="Genomic_DNA"/>
</dbReference>
<reference evidence="1 2" key="1">
    <citation type="submission" date="2020-08" db="EMBL/GenBank/DDBJ databases">
        <title>Functional genomics of gut bacteria from endangered species of beetles.</title>
        <authorList>
            <person name="Carlos-Shanley C."/>
        </authorList>
    </citation>
    <scope>NUCLEOTIDE SEQUENCE [LARGE SCALE GENOMIC DNA]</scope>
    <source>
        <strain evidence="1 2">S00198</strain>
    </source>
</reference>
<sequence length="151" mass="15847">MPQIASRFTPSHAARLAHINPAGVYDPAPNGYTHVVVAPLSGRTVYASGQGGENLAGELSPDFATQLAQALDNMRHVLEAAGATVHDVARLTLLVVDHSEARLALWTEAARRVWGDDAPTPACTLIPVPRLALDGMLVEVEATAVVTAAQP</sequence>
<dbReference type="RefSeq" id="WP_184865699.1">
    <property type="nucleotide sequence ID" value="NZ_JACHLK010000027.1"/>
</dbReference>
<dbReference type="SUPFAM" id="SSF55298">
    <property type="entry name" value="YjgF-like"/>
    <property type="match status" value="1"/>
</dbReference>
<dbReference type="PANTHER" id="PTHR43857:SF1">
    <property type="entry name" value="YJGH FAMILY PROTEIN"/>
    <property type="match status" value="1"/>
</dbReference>
<accession>A0A7X0PMC0</accession>
<dbReference type="Pfam" id="PF01042">
    <property type="entry name" value="Ribonuc_L-PSP"/>
    <property type="match status" value="1"/>
</dbReference>
<dbReference type="PANTHER" id="PTHR43857">
    <property type="entry name" value="BLR7761 PROTEIN"/>
    <property type="match status" value="1"/>
</dbReference>
<gene>
    <name evidence="1" type="ORF">HNP48_006792</name>
</gene>
<dbReference type="InterPro" id="IPR035959">
    <property type="entry name" value="RutC-like_sf"/>
</dbReference>
<keyword evidence="2" id="KW-1185">Reference proteome</keyword>
<dbReference type="CDD" id="cd00448">
    <property type="entry name" value="YjgF_YER057c_UK114_family"/>
    <property type="match status" value="1"/>
</dbReference>
<comment type="caution">
    <text evidence="1">The sequence shown here is derived from an EMBL/GenBank/DDBJ whole genome shotgun (WGS) entry which is preliminary data.</text>
</comment>
<evidence type="ECO:0000313" key="2">
    <source>
        <dbReference type="Proteomes" id="UP000575083"/>
    </source>
</evidence>
<dbReference type="AlphaFoldDB" id="A0A7X0PMC0"/>
<proteinExistence type="predicted"/>
<dbReference type="Proteomes" id="UP000575083">
    <property type="component" value="Unassembled WGS sequence"/>
</dbReference>
<organism evidence="1 2">
    <name type="scientific">Acidovorax soli</name>
    <dbReference type="NCBI Taxonomy" id="592050"/>
    <lineage>
        <taxon>Bacteria</taxon>
        <taxon>Pseudomonadati</taxon>
        <taxon>Pseudomonadota</taxon>
        <taxon>Betaproteobacteria</taxon>
        <taxon>Burkholderiales</taxon>
        <taxon>Comamonadaceae</taxon>
        <taxon>Acidovorax</taxon>
    </lineage>
</organism>
<name>A0A7X0PMC0_9BURK</name>
<dbReference type="Gene3D" id="3.30.1330.40">
    <property type="entry name" value="RutC-like"/>
    <property type="match status" value="1"/>
</dbReference>
<protein>
    <submittedName>
        <fullName evidence="1">Enamine deaminase RidA (YjgF/YER057c/UK114 family)</fullName>
    </submittedName>
</protein>
<evidence type="ECO:0000313" key="1">
    <source>
        <dbReference type="EMBL" id="MBB6564066.1"/>
    </source>
</evidence>
<dbReference type="InterPro" id="IPR006175">
    <property type="entry name" value="YjgF/YER057c/UK114"/>
</dbReference>